<dbReference type="Proteomes" id="UP000007797">
    <property type="component" value="Unassembled WGS sequence"/>
</dbReference>
<sequence length="53" mass="5743">MNKLTIFMLVAIVTMLFVSSSVLAEINQNNSEKCSDFSVSVSVATAIDENNES</sequence>
<name>F4Q5H3_CACFS</name>
<evidence type="ECO:0000313" key="3">
    <source>
        <dbReference type="Proteomes" id="UP000007797"/>
    </source>
</evidence>
<keyword evidence="1" id="KW-0732">Signal</keyword>
<feature type="signal peptide" evidence="1">
    <location>
        <begin position="1"/>
        <end position="24"/>
    </location>
</feature>
<dbReference type="AlphaFoldDB" id="F4Q5H3"/>
<evidence type="ECO:0008006" key="4">
    <source>
        <dbReference type="Google" id="ProtNLM"/>
    </source>
</evidence>
<evidence type="ECO:0000256" key="1">
    <source>
        <dbReference type="SAM" id="SignalP"/>
    </source>
</evidence>
<dbReference type="EMBL" id="GL883021">
    <property type="protein sequence ID" value="EGG17232.1"/>
    <property type="molecule type" value="Genomic_DNA"/>
</dbReference>
<dbReference type="KEGG" id="dfa:DFA_08222"/>
<gene>
    <name evidence="2" type="ORF">DFA_08222</name>
</gene>
<protein>
    <recommendedName>
        <fullName evidence="4">Transmembrane protein</fullName>
    </recommendedName>
</protein>
<proteinExistence type="predicted"/>
<feature type="chain" id="PRO_5003320608" description="Transmembrane protein" evidence="1">
    <location>
        <begin position="25"/>
        <end position="53"/>
    </location>
</feature>
<evidence type="ECO:0000313" key="2">
    <source>
        <dbReference type="EMBL" id="EGG17232.1"/>
    </source>
</evidence>
<reference evidence="3" key="1">
    <citation type="journal article" date="2011" name="Genome Res.">
        <title>Phylogeny-wide analysis of social amoeba genomes highlights ancient origins for complex intercellular communication.</title>
        <authorList>
            <person name="Heidel A.J."/>
            <person name="Lawal H.M."/>
            <person name="Felder M."/>
            <person name="Schilde C."/>
            <person name="Helps N.R."/>
            <person name="Tunggal B."/>
            <person name="Rivero F."/>
            <person name="John U."/>
            <person name="Schleicher M."/>
            <person name="Eichinger L."/>
            <person name="Platzer M."/>
            <person name="Noegel A.A."/>
            <person name="Schaap P."/>
            <person name="Gloeckner G."/>
        </authorList>
    </citation>
    <scope>NUCLEOTIDE SEQUENCE [LARGE SCALE GENOMIC DNA]</scope>
    <source>
        <strain evidence="3">SH3</strain>
    </source>
</reference>
<dbReference type="RefSeq" id="XP_004355716.1">
    <property type="nucleotide sequence ID" value="XM_004355663.1"/>
</dbReference>
<dbReference type="GeneID" id="14868630"/>
<organism evidence="2 3">
    <name type="scientific">Cavenderia fasciculata</name>
    <name type="common">Slime mold</name>
    <name type="synonym">Dictyostelium fasciculatum</name>
    <dbReference type="NCBI Taxonomy" id="261658"/>
    <lineage>
        <taxon>Eukaryota</taxon>
        <taxon>Amoebozoa</taxon>
        <taxon>Evosea</taxon>
        <taxon>Eumycetozoa</taxon>
        <taxon>Dictyostelia</taxon>
        <taxon>Acytosteliales</taxon>
        <taxon>Cavenderiaceae</taxon>
        <taxon>Cavenderia</taxon>
    </lineage>
</organism>
<keyword evidence="3" id="KW-1185">Reference proteome</keyword>
<accession>F4Q5H3</accession>